<proteinExistence type="predicted"/>
<accession>A0A150WEL6</accession>
<comment type="caution">
    <text evidence="2">The sequence shown here is derived from an EMBL/GenBank/DDBJ whole genome shotgun (WGS) entry which is preliminary data.</text>
</comment>
<feature type="signal peptide" evidence="1">
    <location>
        <begin position="1"/>
        <end position="15"/>
    </location>
</feature>
<feature type="chain" id="PRO_5013062731" description="Lipoprotein" evidence="1">
    <location>
        <begin position="16"/>
        <end position="211"/>
    </location>
</feature>
<gene>
    <name evidence="2" type="ORF">AZI86_17300</name>
</gene>
<reference evidence="2 3" key="1">
    <citation type="submission" date="2016-03" db="EMBL/GenBank/DDBJ databases">
        <authorList>
            <person name="Ploux O."/>
        </authorList>
    </citation>
    <scope>NUCLEOTIDE SEQUENCE [LARGE SCALE GENOMIC DNA]</scope>
    <source>
        <strain evidence="2 3">R0</strain>
    </source>
</reference>
<dbReference type="RefSeq" id="WP_061836551.1">
    <property type="nucleotide sequence ID" value="NZ_LUKE01000006.1"/>
</dbReference>
<protein>
    <recommendedName>
        <fullName evidence="4">Lipoprotein</fullName>
    </recommendedName>
</protein>
<evidence type="ECO:0000313" key="2">
    <source>
        <dbReference type="EMBL" id="KYG61469.1"/>
    </source>
</evidence>
<evidence type="ECO:0000256" key="1">
    <source>
        <dbReference type="SAM" id="SignalP"/>
    </source>
</evidence>
<keyword evidence="3" id="KW-1185">Reference proteome</keyword>
<sequence length="211" mass="23669">MRTIFILLLSLFSFAACGPRERNQEGPKSAPPLTYRTQGYSGLVAVKTLETDPYVLNIEIERSHEDINHILRLQYFEALEDSLVPGEETVTFGCGGHEPKSPLPTEITADTIVLCGELVFPKVINFKANNIIFESATVTIQNEEEEKITTAYLKSKNPITLNGDARIIMEGRVRSDEKGRGTTPTFYLTVPRFEGLGRMHIISKAYYILNK</sequence>
<dbReference type="Proteomes" id="UP000075320">
    <property type="component" value="Unassembled WGS sequence"/>
</dbReference>
<dbReference type="EMBL" id="LUKE01000006">
    <property type="protein sequence ID" value="KYG61469.1"/>
    <property type="molecule type" value="Genomic_DNA"/>
</dbReference>
<evidence type="ECO:0008006" key="4">
    <source>
        <dbReference type="Google" id="ProtNLM"/>
    </source>
</evidence>
<organism evidence="2 3">
    <name type="scientific">Bdellovibrio bacteriovorus</name>
    <dbReference type="NCBI Taxonomy" id="959"/>
    <lineage>
        <taxon>Bacteria</taxon>
        <taxon>Pseudomonadati</taxon>
        <taxon>Bdellovibrionota</taxon>
        <taxon>Bdellovibrionia</taxon>
        <taxon>Bdellovibrionales</taxon>
        <taxon>Pseudobdellovibrionaceae</taxon>
        <taxon>Bdellovibrio</taxon>
    </lineage>
</organism>
<name>A0A150WEL6_BDEBC</name>
<keyword evidence="1" id="KW-0732">Signal</keyword>
<evidence type="ECO:0000313" key="3">
    <source>
        <dbReference type="Proteomes" id="UP000075320"/>
    </source>
</evidence>
<dbReference type="PROSITE" id="PS51257">
    <property type="entry name" value="PROKAR_LIPOPROTEIN"/>
    <property type="match status" value="1"/>
</dbReference>
<dbReference type="AlphaFoldDB" id="A0A150WEL6"/>